<dbReference type="AlphaFoldDB" id="A0A0D3GU47"/>
<keyword evidence="3" id="KW-1185">Reference proteome</keyword>
<feature type="region of interest" description="Disordered" evidence="1">
    <location>
        <begin position="122"/>
        <end position="216"/>
    </location>
</feature>
<evidence type="ECO:0000313" key="2">
    <source>
        <dbReference type="EnsemblPlants" id="OBART07G23890.1"/>
    </source>
</evidence>
<feature type="region of interest" description="Disordered" evidence="1">
    <location>
        <begin position="39"/>
        <end position="62"/>
    </location>
</feature>
<dbReference type="Gramene" id="OBART07G23890.1">
    <property type="protein sequence ID" value="OBART07G23890.1"/>
    <property type="gene ID" value="OBART07G23890"/>
</dbReference>
<name>A0A0D3GU47_9ORYZ</name>
<sequence>MADRRPAYNNTTKARLQKRCPHGGHDIKDAAIAHLRKMWFPPKENSPRKGERYPRQRPQEGYDTRRCSRCRLGDHRVRLSPGTPRTSQFVAHQLSNHHTSIGSAWLPPRPHQRLPAGRLLNLPQNPAASSLHPTAPSLRAGPGHLRPTTRRPPHQVRPKENPDWTVSLQPPEFPLLTSSRLNPTETPHKEGEEFKKGEGADWQQGRRRTAASSHEH</sequence>
<feature type="compositionally biased region" description="Basic residues" evidence="1">
    <location>
        <begin position="147"/>
        <end position="156"/>
    </location>
</feature>
<protein>
    <submittedName>
        <fullName evidence="2">Uncharacterized protein</fullName>
    </submittedName>
</protein>
<dbReference type="Proteomes" id="UP000026960">
    <property type="component" value="Chromosome 7"/>
</dbReference>
<organism evidence="2">
    <name type="scientific">Oryza barthii</name>
    <dbReference type="NCBI Taxonomy" id="65489"/>
    <lineage>
        <taxon>Eukaryota</taxon>
        <taxon>Viridiplantae</taxon>
        <taxon>Streptophyta</taxon>
        <taxon>Embryophyta</taxon>
        <taxon>Tracheophyta</taxon>
        <taxon>Spermatophyta</taxon>
        <taxon>Magnoliopsida</taxon>
        <taxon>Liliopsida</taxon>
        <taxon>Poales</taxon>
        <taxon>Poaceae</taxon>
        <taxon>BOP clade</taxon>
        <taxon>Oryzoideae</taxon>
        <taxon>Oryzeae</taxon>
        <taxon>Oryzinae</taxon>
        <taxon>Oryza</taxon>
    </lineage>
</organism>
<feature type="compositionally biased region" description="Basic and acidic residues" evidence="1">
    <location>
        <begin position="45"/>
        <end position="62"/>
    </location>
</feature>
<reference evidence="2" key="2">
    <citation type="submission" date="2015-03" db="UniProtKB">
        <authorList>
            <consortium name="EnsemblPlants"/>
        </authorList>
    </citation>
    <scope>IDENTIFICATION</scope>
</reference>
<dbReference type="HOGENOM" id="CLU_1551588_0_0_1"/>
<dbReference type="EnsemblPlants" id="OBART07G23890.1">
    <property type="protein sequence ID" value="OBART07G23890.1"/>
    <property type="gene ID" value="OBART07G23890"/>
</dbReference>
<proteinExistence type="predicted"/>
<reference evidence="2" key="1">
    <citation type="journal article" date="2009" name="Rice">
        <title>De Novo Next Generation Sequencing of Plant Genomes.</title>
        <authorList>
            <person name="Rounsley S."/>
            <person name="Marri P.R."/>
            <person name="Yu Y."/>
            <person name="He R."/>
            <person name="Sisneros N."/>
            <person name="Goicoechea J.L."/>
            <person name="Lee S.J."/>
            <person name="Angelova A."/>
            <person name="Kudrna D."/>
            <person name="Luo M."/>
            <person name="Affourtit J."/>
            <person name="Desany B."/>
            <person name="Knight J."/>
            <person name="Niazi F."/>
            <person name="Egholm M."/>
            <person name="Wing R.A."/>
        </authorList>
    </citation>
    <scope>NUCLEOTIDE SEQUENCE [LARGE SCALE GENOMIC DNA]</scope>
    <source>
        <strain evidence="2">cv. IRGC 105608</strain>
    </source>
</reference>
<feature type="compositionally biased region" description="Polar residues" evidence="1">
    <location>
        <begin position="176"/>
        <end position="185"/>
    </location>
</feature>
<feature type="compositionally biased region" description="Polar residues" evidence="1">
    <location>
        <begin position="122"/>
        <end position="132"/>
    </location>
</feature>
<feature type="region of interest" description="Disordered" evidence="1">
    <location>
        <begin position="1"/>
        <end position="24"/>
    </location>
</feature>
<dbReference type="PaxDb" id="65489-OBART07G23890.1"/>
<accession>A0A0D3GU47</accession>
<evidence type="ECO:0000256" key="1">
    <source>
        <dbReference type="SAM" id="MobiDB-lite"/>
    </source>
</evidence>
<evidence type="ECO:0000313" key="3">
    <source>
        <dbReference type="Proteomes" id="UP000026960"/>
    </source>
</evidence>
<feature type="compositionally biased region" description="Basic and acidic residues" evidence="1">
    <location>
        <begin position="186"/>
        <end position="199"/>
    </location>
</feature>